<dbReference type="InterPro" id="IPR033337">
    <property type="entry name" value="TORTIFOLIA1/SINE1-2"/>
</dbReference>
<dbReference type="InterPro" id="IPR034085">
    <property type="entry name" value="TOG"/>
</dbReference>
<dbReference type="SUPFAM" id="SSF48371">
    <property type="entry name" value="ARM repeat"/>
    <property type="match status" value="1"/>
</dbReference>
<dbReference type="SMART" id="SM01349">
    <property type="entry name" value="TOG"/>
    <property type="match status" value="1"/>
</dbReference>
<comment type="caution">
    <text evidence="3">The sequence shown here is derived from an EMBL/GenBank/DDBJ whole genome shotgun (WGS) entry which is preliminary data.</text>
</comment>
<dbReference type="InterPro" id="IPR011989">
    <property type="entry name" value="ARM-like"/>
</dbReference>
<feature type="region of interest" description="Disordered" evidence="1">
    <location>
        <begin position="966"/>
        <end position="996"/>
    </location>
</feature>
<organism evidence="3 4">
    <name type="scientific">Tetracentron sinense</name>
    <name type="common">Spur-leaf</name>
    <dbReference type="NCBI Taxonomy" id="13715"/>
    <lineage>
        <taxon>Eukaryota</taxon>
        <taxon>Viridiplantae</taxon>
        <taxon>Streptophyta</taxon>
        <taxon>Embryophyta</taxon>
        <taxon>Tracheophyta</taxon>
        <taxon>Spermatophyta</taxon>
        <taxon>Magnoliopsida</taxon>
        <taxon>Trochodendrales</taxon>
        <taxon>Trochodendraceae</taxon>
        <taxon>Tetracentron</taxon>
    </lineage>
</organism>
<accession>A0A835D490</accession>
<evidence type="ECO:0000313" key="4">
    <source>
        <dbReference type="Proteomes" id="UP000655225"/>
    </source>
</evidence>
<dbReference type="Pfam" id="PF24714">
    <property type="entry name" value="TOR1L1_N"/>
    <property type="match status" value="1"/>
</dbReference>
<dbReference type="InterPro" id="IPR057599">
    <property type="entry name" value="TORTIFOLIA1/TORL1-2_C"/>
</dbReference>
<evidence type="ECO:0000256" key="1">
    <source>
        <dbReference type="SAM" id="MobiDB-lite"/>
    </source>
</evidence>
<dbReference type="OMA" id="GYEYVPM"/>
<dbReference type="GO" id="GO:0005874">
    <property type="term" value="C:microtubule"/>
    <property type="evidence" value="ECO:0007669"/>
    <property type="project" value="InterPro"/>
</dbReference>
<gene>
    <name evidence="3" type="ORF">HHK36_026186</name>
</gene>
<feature type="region of interest" description="Disordered" evidence="1">
    <location>
        <begin position="301"/>
        <end position="325"/>
    </location>
</feature>
<dbReference type="PANTHER" id="PTHR31355:SF22">
    <property type="entry name" value="TORTIFOLIA1-LIKE PROTEIN 2"/>
    <property type="match status" value="1"/>
</dbReference>
<dbReference type="InterPro" id="IPR057600">
    <property type="entry name" value="TORTIFOLIA1/SINE1-2_N"/>
</dbReference>
<dbReference type="Pfam" id="PF24713">
    <property type="entry name" value="TOR1L1_C"/>
    <property type="match status" value="1"/>
</dbReference>
<dbReference type="InterPro" id="IPR016024">
    <property type="entry name" value="ARM-type_fold"/>
</dbReference>
<evidence type="ECO:0000313" key="3">
    <source>
        <dbReference type="EMBL" id="KAF8389491.1"/>
    </source>
</evidence>
<dbReference type="PANTHER" id="PTHR31355">
    <property type="entry name" value="MICROTUBULE-ASSOCIATED PROTEIN TORTIFOLIA1"/>
    <property type="match status" value="1"/>
</dbReference>
<dbReference type="OrthoDB" id="298726at2759"/>
<sequence>MKTRSQLKAKGTVKINAQQGIFELKHRVVLALNKLADRDTYQIGVEELEKTAEGLTPEGVAPFLSCIIETDSEQKSAVRKECIRIMGTLARFHEGLLGPHLGKMITSIVKRLKDPDSVVRDACVETVGVLASKLRNRGGESDGVFVVLVKPLFEALGEQNRQVQSGSALCLARVIDNTNDPPVSVLLRMLTRIVKLLKNPHFMAKPAVIELIRSVIQAGGAPTHSALSAAVTSIQEALKSSDWTTRKAASVALREIVASCGSLLGSFKASCIHSLESCRFDKVKPVRDSVLQALQYWRSLSGPDSPEPSEAGSSTKENFCGGDYSDRTSISDGGWKDVDLKRIGTVSMKKRVPLTVRKTCQNHVENPQHSKAKDWHIEIAVPKTHAISLVDAHNEESEGSCVTKTIERMNANARDVQDIGFKYAPMDDEQDCSSMSTLVTGNFESKHVTIAHDSLQEGGLMKPMEMNQRSAAEEIGSEEIYSERMRERKSLDSTVTELTSRSVNGCCLQTANEMSFIRRQLLDIENKQSNLMDLLQVLMGSTMESLSMLQSKVLGLEHAVDKIAQDLVHGGNYSNIASSKLLKKNQSVCSSPRLSTCSPRPSVDINSRQSSLLSMKNRDVWEETTFCKSRPSSYVKQGLEIWRDPTVSINITPNGKGVQQSFGRRPQNTSCCQTRKTEDALSASACNANARKNSSESKNCLWKRVKDFLCAGNLDSAFVEALCSGDDLVLIELLDRTGPVLESLSHRTVSEILSTLAAYSLDQRFINSIIPWLQQVVDLSTTHGPNYLVLSAKERREFMSAIQEAATLDFPNLAEKRSVTQLALKLRQVWGKSFNIVSLGSSLHSKAEMDRVLLHQPWSFNGHPLLMKQWEPDTMVSEFRLTQLPLWVQVHALPPEYLLSTVERTIASKLATMLGVLNPRSSYPLVAIHPVGSATMKDIALCQRKSQQLIGDTSLWAMKVDTLRKKPDTTDQDAEGGSLAKGGTGSHSANEAKGKDHAHIEAIPLSHVANHLCDDLLQDMQPLLTPLR</sequence>
<dbReference type="GO" id="GO:0008017">
    <property type="term" value="F:microtubule binding"/>
    <property type="evidence" value="ECO:0007669"/>
    <property type="project" value="InterPro"/>
</dbReference>
<protein>
    <recommendedName>
        <fullName evidence="2">TOG domain-containing protein</fullName>
    </recommendedName>
</protein>
<name>A0A835D490_TETSI</name>
<reference evidence="3 4" key="1">
    <citation type="submission" date="2020-04" db="EMBL/GenBank/DDBJ databases">
        <title>Plant Genome Project.</title>
        <authorList>
            <person name="Zhang R.-G."/>
        </authorList>
    </citation>
    <scope>NUCLEOTIDE SEQUENCE [LARGE SCALE GENOMIC DNA]</scope>
    <source>
        <strain evidence="3">YNK0</strain>
        <tissue evidence="3">Leaf</tissue>
    </source>
</reference>
<dbReference type="Proteomes" id="UP000655225">
    <property type="component" value="Unassembled WGS sequence"/>
</dbReference>
<dbReference type="EMBL" id="JABCRI010000019">
    <property type="protein sequence ID" value="KAF8389491.1"/>
    <property type="molecule type" value="Genomic_DNA"/>
</dbReference>
<dbReference type="AlphaFoldDB" id="A0A835D490"/>
<feature type="domain" description="TOG" evidence="2">
    <location>
        <begin position="54"/>
        <end position="289"/>
    </location>
</feature>
<dbReference type="Gene3D" id="1.25.10.10">
    <property type="entry name" value="Leucine-rich Repeat Variant"/>
    <property type="match status" value="1"/>
</dbReference>
<proteinExistence type="predicted"/>
<keyword evidence="4" id="KW-1185">Reference proteome</keyword>
<evidence type="ECO:0000259" key="2">
    <source>
        <dbReference type="SMART" id="SM01349"/>
    </source>
</evidence>